<dbReference type="PROSITE" id="PS01240">
    <property type="entry name" value="PNP_MTAP_2"/>
    <property type="match status" value="1"/>
</dbReference>
<dbReference type="HAMAP" id="MF_01963">
    <property type="entry name" value="MTAP"/>
    <property type="match status" value="1"/>
</dbReference>
<feature type="binding site" evidence="3">
    <location>
        <position position="211"/>
    </location>
    <ligand>
        <name>phosphate</name>
        <dbReference type="ChEBI" id="CHEBI:43474"/>
    </ligand>
</feature>
<sequence length="275" mass="29017">MAGRQRITVCLQQDNQGLAVAMDNSDIVLGVIGGTGVYRLANLEGAEGVELDTPYGRPSGPVRVGRLAGFRVAFLARHGESHSVAPHRINYRANVHALHQLGVRRLLGINAVGGIGERMGPRVLAVPDQIIDYTHGRLASFCDVEGAKVEHVDFTHPYTPALRTALLRAGAAVGTRLVDGGTYGCTQGPRLETIAEIARLRRDGCDLVGMTGMPEAVLARELGIEYASLCLVANWAAGCGDEAEITMDEVMANMAAATEAVPGLLAALLAEMAKA</sequence>
<feature type="domain" description="Nucleoside phosphorylase" evidence="4">
    <location>
        <begin position="29"/>
        <end position="269"/>
    </location>
</feature>
<accession>A0A1G6UHG2</accession>
<dbReference type="NCBIfam" id="NF006599">
    <property type="entry name" value="PRK09136.1"/>
    <property type="match status" value="1"/>
</dbReference>
<dbReference type="GO" id="GO:0019509">
    <property type="term" value="P:L-methionine salvage from methylthioadenosine"/>
    <property type="evidence" value="ECO:0007669"/>
    <property type="project" value="TreeGrafter"/>
</dbReference>
<feature type="site" description="Important for substrate specificity" evidence="3">
    <location>
        <position position="192"/>
    </location>
</feature>
<dbReference type="PANTHER" id="PTHR42679">
    <property type="entry name" value="S-METHYL-5'-THIOADENOSINE PHOSPHORYLASE"/>
    <property type="match status" value="1"/>
</dbReference>
<evidence type="ECO:0000313" key="5">
    <source>
        <dbReference type="EMBL" id="SDD40694.1"/>
    </source>
</evidence>
<keyword evidence="3" id="KW-0660">Purine salvage</keyword>
<feature type="site" description="Important for substrate specificity" evidence="3">
    <location>
        <position position="247"/>
    </location>
</feature>
<keyword evidence="2 3" id="KW-0808">Transferase</keyword>
<feature type="binding site" evidence="3">
    <location>
        <position position="210"/>
    </location>
    <ligand>
        <name>substrate</name>
    </ligand>
</feature>
<evidence type="ECO:0000256" key="3">
    <source>
        <dbReference type="HAMAP-Rule" id="MF_01963"/>
    </source>
</evidence>
<dbReference type="UniPathway" id="UPA00606"/>
<gene>
    <name evidence="5" type="ORF">SAMN04488509_102337</name>
</gene>
<evidence type="ECO:0000259" key="4">
    <source>
        <dbReference type="Pfam" id="PF01048"/>
    </source>
</evidence>
<dbReference type="PANTHER" id="PTHR42679:SF2">
    <property type="entry name" value="S-METHYL-5'-THIOADENOSINE PHOSPHORYLASE"/>
    <property type="match status" value="1"/>
</dbReference>
<organism evidence="5 6">
    <name type="scientific">Aquimonas voraii</name>
    <dbReference type="NCBI Taxonomy" id="265719"/>
    <lineage>
        <taxon>Bacteria</taxon>
        <taxon>Pseudomonadati</taxon>
        <taxon>Pseudomonadota</taxon>
        <taxon>Gammaproteobacteria</taxon>
        <taxon>Lysobacterales</taxon>
        <taxon>Lysobacteraceae</taxon>
        <taxon>Aquimonas</taxon>
    </lineage>
</organism>
<comment type="function">
    <text evidence="3">Catalyzes the reversible phosphorylation of S-methyl-5'-thioinosine (MTI) to hypoxanthine and 5-methylthioribose-1-phosphate. Involved in the breakdown of S-methyl-5'-thioadenosine (MTA), a major by-product of polyamine biosynthesis. Catabolism of (MTA) occurs via deamination to MTI and phosphorolysis to hypoxanthine.</text>
</comment>
<dbReference type="GO" id="GO:0017061">
    <property type="term" value="F:S-methyl-5-thioadenosine phosphorylase activity"/>
    <property type="evidence" value="ECO:0007669"/>
    <property type="project" value="InterPro"/>
</dbReference>
<dbReference type="AlphaFoldDB" id="A0A1G6UHG2"/>
<dbReference type="InterPro" id="IPR035994">
    <property type="entry name" value="Nucleoside_phosphorylase_sf"/>
</dbReference>
<evidence type="ECO:0000256" key="2">
    <source>
        <dbReference type="ARBA" id="ARBA00022679"/>
    </source>
</evidence>
<keyword evidence="1 3" id="KW-0328">Glycosyltransferase</keyword>
<reference evidence="5 6" key="1">
    <citation type="submission" date="2016-10" db="EMBL/GenBank/DDBJ databases">
        <authorList>
            <person name="de Groot N.N."/>
        </authorList>
    </citation>
    <scope>NUCLEOTIDE SEQUENCE [LARGE SCALE GENOMIC DNA]</scope>
    <source>
        <strain evidence="5 6">DSM 16957</strain>
    </source>
</reference>
<keyword evidence="6" id="KW-1185">Reference proteome</keyword>
<comment type="subunit">
    <text evidence="3">Homotrimer.</text>
</comment>
<protein>
    <recommendedName>
        <fullName evidence="3">Probable S-methyl-5'-thioinosine phosphorylase</fullName>
        <ecNumber evidence="3">2.4.2.44</ecNumber>
    </recommendedName>
    <alternativeName>
        <fullName evidence="3">5'-methylthioinosine phosphorylase</fullName>
        <shortName evidence="3">MTI phosphorylase</shortName>
        <shortName evidence="3">MTIP</shortName>
    </alternativeName>
</protein>
<dbReference type="NCBIfam" id="TIGR01694">
    <property type="entry name" value="MTAP"/>
    <property type="match status" value="1"/>
</dbReference>
<evidence type="ECO:0000313" key="6">
    <source>
        <dbReference type="Proteomes" id="UP000199603"/>
    </source>
</evidence>
<dbReference type="InterPro" id="IPR010044">
    <property type="entry name" value="MTAP"/>
</dbReference>
<dbReference type="GO" id="GO:0006166">
    <property type="term" value="P:purine ribonucleoside salvage"/>
    <property type="evidence" value="ECO:0007669"/>
    <property type="project" value="UniProtKB-UniRule"/>
</dbReference>
<dbReference type="SUPFAM" id="SSF53167">
    <property type="entry name" value="Purine and uridine phosphorylases"/>
    <property type="match status" value="1"/>
</dbReference>
<feature type="binding site" evidence="3">
    <location>
        <begin position="234"/>
        <end position="236"/>
    </location>
    <ligand>
        <name>substrate</name>
    </ligand>
</feature>
<feature type="binding site" evidence="3">
    <location>
        <begin position="77"/>
        <end position="78"/>
    </location>
    <ligand>
        <name>phosphate</name>
        <dbReference type="ChEBI" id="CHEBI:43474"/>
    </ligand>
</feature>
<dbReference type="InterPro" id="IPR000845">
    <property type="entry name" value="Nucleoside_phosphorylase_d"/>
</dbReference>
<name>A0A1G6UHG2_9GAMM</name>
<dbReference type="STRING" id="265719.SAMN04488509_102337"/>
<proteinExistence type="inferred from homology"/>
<evidence type="ECO:0000256" key="1">
    <source>
        <dbReference type="ARBA" id="ARBA00022676"/>
    </source>
</evidence>
<dbReference type="GO" id="GO:0005829">
    <property type="term" value="C:cytosol"/>
    <property type="evidence" value="ECO:0007669"/>
    <property type="project" value="TreeGrafter"/>
</dbReference>
<dbReference type="EMBL" id="FNAG01000002">
    <property type="protein sequence ID" value="SDD40694.1"/>
    <property type="molecule type" value="Genomic_DNA"/>
</dbReference>
<dbReference type="InterPro" id="IPR018099">
    <property type="entry name" value="Purine_phosphorylase-2_CS"/>
</dbReference>
<comment type="catalytic activity">
    <reaction evidence="3">
        <text>S-methyl-5'-thioinosine + phosphate = 5-(methylsulfanyl)-alpha-D-ribose 1-phosphate + hypoxanthine</text>
        <dbReference type="Rhea" id="RHEA:30643"/>
        <dbReference type="ChEBI" id="CHEBI:17368"/>
        <dbReference type="ChEBI" id="CHEBI:43474"/>
        <dbReference type="ChEBI" id="CHEBI:48595"/>
        <dbReference type="ChEBI" id="CHEBI:58533"/>
        <dbReference type="EC" id="2.4.2.44"/>
    </reaction>
</comment>
<dbReference type="CDD" id="cd09010">
    <property type="entry name" value="MTAP_SsMTAPII_like_MTIP"/>
    <property type="match status" value="1"/>
</dbReference>
<comment type="caution">
    <text evidence="3">Lacks conserved residue(s) required for the propagation of feature annotation.</text>
</comment>
<comment type="similarity">
    <text evidence="3">Belongs to the PNP/MTAP phosphorylase family. MTAP subfamily.</text>
</comment>
<dbReference type="Proteomes" id="UP000199603">
    <property type="component" value="Unassembled WGS sequence"/>
</dbReference>
<comment type="pathway">
    <text evidence="3">Purine metabolism; purine nucleoside salvage.</text>
</comment>
<dbReference type="EC" id="2.4.2.44" evidence="3"/>
<dbReference type="Pfam" id="PF01048">
    <property type="entry name" value="PNP_UDP_1"/>
    <property type="match status" value="1"/>
</dbReference>
<dbReference type="Gene3D" id="3.40.50.1580">
    <property type="entry name" value="Nucleoside phosphorylase domain"/>
    <property type="match status" value="1"/>
</dbReference>
<comment type="miscellaneous">
    <text evidence="3">Although this enzyme belongs to the family of MTA phosphorylases based on sequence homology, it has been shown that conserved amino acid substitutions in the substrate binding pocket convert the substrate specificity of this enzyme from 6-aminopurines to 6-oxopurines.</text>
</comment>
<feature type="binding site" evidence="3">
    <location>
        <position position="35"/>
    </location>
    <ligand>
        <name>phosphate</name>
        <dbReference type="ChEBI" id="CHEBI:43474"/>
    </ligand>
</feature>